<keyword evidence="6" id="KW-0812">Transmembrane</keyword>
<dbReference type="Pfam" id="PF00015">
    <property type="entry name" value="MCPsignal"/>
    <property type="match status" value="1"/>
</dbReference>
<feature type="domain" description="HAMP" evidence="8">
    <location>
        <begin position="309"/>
        <end position="355"/>
    </location>
</feature>
<dbReference type="AlphaFoldDB" id="A0A640VLQ8"/>
<dbReference type="EMBL" id="BLIV01000002">
    <property type="protein sequence ID" value="GFE49019.1"/>
    <property type="molecule type" value="Genomic_DNA"/>
</dbReference>
<dbReference type="InterPro" id="IPR051310">
    <property type="entry name" value="MCP_chemotaxis"/>
</dbReference>
<dbReference type="PRINTS" id="PR00260">
    <property type="entry name" value="CHEMTRNSDUCR"/>
</dbReference>
<proteinExistence type="inferred from homology"/>
<dbReference type="GO" id="GO:0006935">
    <property type="term" value="P:chemotaxis"/>
    <property type="evidence" value="ECO:0007669"/>
    <property type="project" value="UniProtKB-KW"/>
</dbReference>
<dbReference type="InterPro" id="IPR003660">
    <property type="entry name" value="HAMP_dom"/>
</dbReference>
<evidence type="ECO:0000256" key="4">
    <source>
        <dbReference type="PROSITE-ProRule" id="PRU00284"/>
    </source>
</evidence>
<dbReference type="PROSITE" id="PS50885">
    <property type="entry name" value="HAMP"/>
    <property type="match status" value="2"/>
</dbReference>
<gene>
    <name evidence="9" type="ORF">So717_07720</name>
</gene>
<keyword evidence="6" id="KW-0472">Membrane</keyword>
<evidence type="ECO:0000259" key="8">
    <source>
        <dbReference type="PROSITE" id="PS50885"/>
    </source>
</evidence>
<keyword evidence="2" id="KW-0145">Chemotaxis</keyword>
<dbReference type="GO" id="GO:0016020">
    <property type="term" value="C:membrane"/>
    <property type="evidence" value="ECO:0007669"/>
    <property type="project" value="UniProtKB-SubCell"/>
</dbReference>
<feature type="region of interest" description="Disordered" evidence="5">
    <location>
        <begin position="241"/>
        <end position="300"/>
    </location>
</feature>
<dbReference type="SUPFAM" id="SSF58104">
    <property type="entry name" value="Methyl-accepting chemotaxis protein (MCP) signaling domain"/>
    <property type="match status" value="1"/>
</dbReference>
<protein>
    <recommendedName>
        <fullName evidence="11">Methyl-accepting chemotaxis protein</fullName>
    </recommendedName>
</protein>
<evidence type="ECO:0000259" key="7">
    <source>
        <dbReference type="PROSITE" id="PS50111"/>
    </source>
</evidence>
<dbReference type="OrthoDB" id="354287at2"/>
<keyword evidence="10" id="KW-1185">Reference proteome</keyword>
<keyword evidence="6" id="KW-1133">Transmembrane helix</keyword>
<reference evidence="9 10" key="1">
    <citation type="submission" date="2019-12" db="EMBL/GenBank/DDBJ databases">
        <title>Roseobacter cerasinus sp. nov., isolated from seawater around aquaculture.</title>
        <authorList>
            <person name="Muramatsu S."/>
            <person name="Takabe Y."/>
            <person name="Mori K."/>
            <person name="Takaichi S."/>
            <person name="Hanada S."/>
        </authorList>
    </citation>
    <scope>NUCLEOTIDE SEQUENCE [LARGE SCALE GENOMIC DNA]</scope>
    <source>
        <strain evidence="9 10">AI77</strain>
    </source>
</reference>
<dbReference type="InterPro" id="IPR004089">
    <property type="entry name" value="MCPsignal_dom"/>
</dbReference>
<dbReference type="FunFam" id="1.10.287.950:FF:000001">
    <property type="entry name" value="Methyl-accepting chemotaxis sensory transducer"/>
    <property type="match status" value="1"/>
</dbReference>
<dbReference type="PANTHER" id="PTHR43531:SF11">
    <property type="entry name" value="METHYL-ACCEPTING CHEMOTAXIS PROTEIN 3"/>
    <property type="match status" value="1"/>
</dbReference>
<sequence length="623" mass="67724">MLQLSIKQKLLIPAQVSLLVLVLGLTFFWATRYSNELYDGFDSEIQSAKSFITPSLVEAVWDFNTDVIEKSVYGLARVSSFEFARVVSSGEVMTEMTHGEEWRPTWDSLIEQMPKETDRETSFYDGSLHIYNTPLLQEDGNQIGTLISGYTSSPIQAEIRTANYLAAAIGAFAFVCFGVMLYLVSLSVTRPLQKTLGVIAKLQDGETEFDTNLAKRGDEIGLLGQALEDFRDTMVESKRLEAERRQAEEAQRELEKEREEDARQRDMEARQAEAEKAERQRERLEKERQLDAERAAESAARADEQKAVVKALGEAMHALSEGDLASNITDTFPAEYEKLRTDFNRAVASLSEVVSAVKGHSITIRSEASEISSAADSLSKRTEKQAATLEETAAALDQMTTSVKTSAEGAGKASSVANNAQDRAQEGADIADEAMVAMSEIRESSEQISTITSVIDDIAFQTNLLALNAGVEAARAGEFGRGFAVVATEVRALAHRSADAAREINELVSSSGTQVQRGVELVERTGGALSQLSEAVIEISNRLADISASANEQSAGLGEINSSANELDHVTQQNAAMFEETTAASFALTSEAEALAKVVSRFSLGEDRDENTPSQETSVAESA</sequence>
<feature type="transmembrane region" description="Helical" evidence="6">
    <location>
        <begin position="12"/>
        <end position="30"/>
    </location>
</feature>
<name>A0A640VLQ8_9RHOB</name>
<dbReference type="InterPro" id="IPR004090">
    <property type="entry name" value="Chemotax_Me-accpt_rcpt"/>
</dbReference>
<dbReference type="SMART" id="SM00304">
    <property type="entry name" value="HAMP"/>
    <property type="match status" value="2"/>
</dbReference>
<dbReference type="RefSeq" id="WP_159974917.1">
    <property type="nucleotide sequence ID" value="NZ_BLIV01000002.1"/>
</dbReference>
<feature type="domain" description="Methyl-accepting transducer" evidence="7">
    <location>
        <begin position="360"/>
        <end position="589"/>
    </location>
</feature>
<accession>A0A640VLQ8</accession>
<keyword evidence="4" id="KW-0807">Transducer</keyword>
<feature type="region of interest" description="Disordered" evidence="5">
    <location>
        <begin position="604"/>
        <end position="623"/>
    </location>
</feature>
<dbReference type="PROSITE" id="PS50111">
    <property type="entry name" value="CHEMOTAXIS_TRANSDUC_2"/>
    <property type="match status" value="1"/>
</dbReference>
<comment type="similarity">
    <text evidence="3">Belongs to the methyl-accepting chemotaxis (MCP) protein family.</text>
</comment>
<feature type="transmembrane region" description="Helical" evidence="6">
    <location>
        <begin position="164"/>
        <end position="184"/>
    </location>
</feature>
<evidence type="ECO:0000313" key="10">
    <source>
        <dbReference type="Proteomes" id="UP000436522"/>
    </source>
</evidence>
<evidence type="ECO:0000256" key="6">
    <source>
        <dbReference type="SAM" id="Phobius"/>
    </source>
</evidence>
<dbReference type="Gene3D" id="6.10.340.10">
    <property type="match status" value="1"/>
</dbReference>
<feature type="compositionally biased region" description="Polar residues" evidence="5">
    <location>
        <begin position="612"/>
        <end position="623"/>
    </location>
</feature>
<dbReference type="Gene3D" id="1.10.287.950">
    <property type="entry name" value="Methyl-accepting chemotaxis protein"/>
    <property type="match status" value="1"/>
</dbReference>
<feature type="domain" description="HAMP" evidence="8">
    <location>
        <begin position="186"/>
        <end position="239"/>
    </location>
</feature>
<evidence type="ECO:0000256" key="3">
    <source>
        <dbReference type="ARBA" id="ARBA00029447"/>
    </source>
</evidence>
<dbReference type="SUPFAM" id="SSF158472">
    <property type="entry name" value="HAMP domain-like"/>
    <property type="match status" value="1"/>
</dbReference>
<evidence type="ECO:0000256" key="1">
    <source>
        <dbReference type="ARBA" id="ARBA00004370"/>
    </source>
</evidence>
<evidence type="ECO:0000256" key="2">
    <source>
        <dbReference type="ARBA" id="ARBA00022500"/>
    </source>
</evidence>
<dbReference type="GO" id="GO:0004888">
    <property type="term" value="F:transmembrane signaling receptor activity"/>
    <property type="evidence" value="ECO:0007669"/>
    <property type="project" value="InterPro"/>
</dbReference>
<organism evidence="9 10">
    <name type="scientific">Roseobacter cerasinus</name>
    <dbReference type="NCBI Taxonomy" id="2602289"/>
    <lineage>
        <taxon>Bacteria</taxon>
        <taxon>Pseudomonadati</taxon>
        <taxon>Pseudomonadota</taxon>
        <taxon>Alphaproteobacteria</taxon>
        <taxon>Rhodobacterales</taxon>
        <taxon>Roseobacteraceae</taxon>
        <taxon>Roseobacter</taxon>
    </lineage>
</organism>
<evidence type="ECO:0000313" key="9">
    <source>
        <dbReference type="EMBL" id="GFE49019.1"/>
    </source>
</evidence>
<dbReference type="CDD" id="cd11386">
    <property type="entry name" value="MCP_signal"/>
    <property type="match status" value="1"/>
</dbReference>
<dbReference type="GO" id="GO:0007165">
    <property type="term" value="P:signal transduction"/>
    <property type="evidence" value="ECO:0007669"/>
    <property type="project" value="UniProtKB-KW"/>
</dbReference>
<comment type="caution">
    <text evidence="9">The sequence shown here is derived from an EMBL/GenBank/DDBJ whole genome shotgun (WGS) entry which is preliminary data.</text>
</comment>
<evidence type="ECO:0000256" key="5">
    <source>
        <dbReference type="SAM" id="MobiDB-lite"/>
    </source>
</evidence>
<dbReference type="Proteomes" id="UP000436522">
    <property type="component" value="Unassembled WGS sequence"/>
</dbReference>
<dbReference type="SMART" id="SM00283">
    <property type="entry name" value="MA"/>
    <property type="match status" value="1"/>
</dbReference>
<dbReference type="PANTHER" id="PTHR43531">
    <property type="entry name" value="PROTEIN ICFG"/>
    <property type="match status" value="1"/>
</dbReference>
<evidence type="ECO:0008006" key="11">
    <source>
        <dbReference type="Google" id="ProtNLM"/>
    </source>
</evidence>
<dbReference type="Pfam" id="PF00672">
    <property type="entry name" value="HAMP"/>
    <property type="match status" value="2"/>
</dbReference>
<comment type="subcellular location">
    <subcellularLocation>
        <location evidence="1">Membrane</location>
    </subcellularLocation>
</comment>